<gene>
    <name evidence="4" type="ORF">GCM10011594_17100</name>
</gene>
<dbReference type="Gene3D" id="3.40.605.10">
    <property type="entry name" value="Aldehyde Dehydrogenase, Chain A, domain 1"/>
    <property type="match status" value="1"/>
</dbReference>
<dbReference type="InterPro" id="IPR016161">
    <property type="entry name" value="Ald_DH/histidinol_DH"/>
</dbReference>
<evidence type="ECO:0000313" key="5">
    <source>
        <dbReference type="Proteomes" id="UP000655208"/>
    </source>
</evidence>
<keyword evidence="5" id="KW-1185">Reference proteome</keyword>
<proteinExistence type="inferred from homology"/>
<accession>A0A917ST82</accession>
<protein>
    <submittedName>
        <fullName evidence="4">Aldehyde dehydrogenase</fullName>
    </submittedName>
</protein>
<evidence type="ECO:0000259" key="3">
    <source>
        <dbReference type="Pfam" id="PF00171"/>
    </source>
</evidence>
<dbReference type="Gene3D" id="3.40.309.10">
    <property type="entry name" value="Aldehyde Dehydrogenase, Chain A, domain 2"/>
    <property type="match status" value="1"/>
</dbReference>
<dbReference type="AlphaFoldDB" id="A0A917ST82"/>
<dbReference type="PANTHER" id="PTHR42991:SF1">
    <property type="entry name" value="ALDEHYDE DEHYDROGENASE"/>
    <property type="match status" value="1"/>
</dbReference>
<dbReference type="RefSeq" id="WP_188941099.1">
    <property type="nucleotide sequence ID" value="NZ_BMNA01000003.1"/>
</dbReference>
<feature type="domain" description="Aldehyde dehydrogenase" evidence="3">
    <location>
        <begin position="12"/>
        <end position="467"/>
    </location>
</feature>
<reference evidence="4" key="2">
    <citation type="submission" date="2020-09" db="EMBL/GenBank/DDBJ databases">
        <authorList>
            <person name="Sun Q."/>
            <person name="Zhou Y."/>
        </authorList>
    </citation>
    <scope>NUCLEOTIDE SEQUENCE</scope>
    <source>
        <strain evidence="4">CGMCC 4.7308</strain>
    </source>
</reference>
<keyword evidence="2" id="KW-0560">Oxidoreductase</keyword>
<dbReference type="SUPFAM" id="SSF53720">
    <property type="entry name" value="ALDH-like"/>
    <property type="match status" value="1"/>
</dbReference>
<organism evidence="4 5">
    <name type="scientific">Nakamurella endophytica</name>
    <dbReference type="NCBI Taxonomy" id="1748367"/>
    <lineage>
        <taxon>Bacteria</taxon>
        <taxon>Bacillati</taxon>
        <taxon>Actinomycetota</taxon>
        <taxon>Actinomycetes</taxon>
        <taxon>Nakamurellales</taxon>
        <taxon>Nakamurellaceae</taxon>
        <taxon>Nakamurella</taxon>
    </lineage>
</organism>
<dbReference type="InterPro" id="IPR016163">
    <property type="entry name" value="Ald_DH_C"/>
</dbReference>
<name>A0A917ST82_9ACTN</name>
<dbReference type="Pfam" id="PF00171">
    <property type="entry name" value="Aldedh"/>
    <property type="match status" value="1"/>
</dbReference>
<reference evidence="4" key="1">
    <citation type="journal article" date="2014" name="Int. J. Syst. Evol. Microbiol.">
        <title>Complete genome sequence of Corynebacterium casei LMG S-19264T (=DSM 44701T), isolated from a smear-ripened cheese.</title>
        <authorList>
            <consortium name="US DOE Joint Genome Institute (JGI-PGF)"/>
            <person name="Walter F."/>
            <person name="Albersmeier A."/>
            <person name="Kalinowski J."/>
            <person name="Ruckert C."/>
        </authorList>
    </citation>
    <scope>NUCLEOTIDE SEQUENCE</scope>
    <source>
        <strain evidence="4">CGMCC 4.7308</strain>
    </source>
</reference>
<dbReference type="InterPro" id="IPR015590">
    <property type="entry name" value="Aldehyde_DH_dom"/>
</dbReference>
<comment type="similarity">
    <text evidence="1">Belongs to the aldehyde dehydrogenase family.</text>
</comment>
<sequence>MRDQLLYLDGRWTPGAGTVPVTDRWTGVPLGTVAVGSAEHARQAVDAAEKALAAGLAVPQRSAVLAATAASVRERAESFAQSITAETGKPITAARGEVARAVETLTWAAEEAKRLVGEAVALDAIPSGAGTLAVTVPEPRGIVAAITPFNFPLNLVLHKVAPALAAGCPVLLKPSEKSVLVAGLLVEAFEAAGLPGGWLNLVTGPPADVAEVWFDDPRVAVVTFTGSSRVGWDIKARSPRKFHVLELGSNTAMVVTDDADLARAADDALVAALTNAGQACVSLQRIYVTEGVAEQFLAALAERFAATPSGDPRRETTVVGPMITPAATQQLKSSIDRAVAAGARLLAGGDVVDGVLQPTLLAEPASGDPLVLQEAFGPIASVLVVPDLNSAIEAVNASDYALNTAIHTSDLGSAMEYARRAEAGTVLVNMPPSYRADHMPYGGVKGSGQGVEGVRYAIHELLHHKLVVLKP</sequence>
<comment type="caution">
    <text evidence="4">The sequence shown here is derived from an EMBL/GenBank/DDBJ whole genome shotgun (WGS) entry which is preliminary data.</text>
</comment>
<evidence type="ECO:0000256" key="2">
    <source>
        <dbReference type="ARBA" id="ARBA00023002"/>
    </source>
</evidence>
<dbReference type="InterPro" id="IPR016162">
    <property type="entry name" value="Ald_DH_N"/>
</dbReference>
<dbReference type="EMBL" id="BMNA01000003">
    <property type="protein sequence ID" value="GGL97820.1"/>
    <property type="molecule type" value="Genomic_DNA"/>
</dbReference>
<dbReference type="Proteomes" id="UP000655208">
    <property type="component" value="Unassembled WGS sequence"/>
</dbReference>
<dbReference type="PANTHER" id="PTHR42991">
    <property type="entry name" value="ALDEHYDE DEHYDROGENASE"/>
    <property type="match status" value="1"/>
</dbReference>
<evidence type="ECO:0000313" key="4">
    <source>
        <dbReference type="EMBL" id="GGL97820.1"/>
    </source>
</evidence>
<dbReference type="GO" id="GO:0008911">
    <property type="term" value="F:lactaldehyde dehydrogenase (NAD+) activity"/>
    <property type="evidence" value="ECO:0007669"/>
    <property type="project" value="TreeGrafter"/>
</dbReference>
<evidence type="ECO:0000256" key="1">
    <source>
        <dbReference type="ARBA" id="ARBA00009986"/>
    </source>
</evidence>
<dbReference type="InterPro" id="IPR051020">
    <property type="entry name" value="ALDH-related_metabolic_enz"/>
</dbReference>